<evidence type="ECO:0000256" key="1">
    <source>
        <dbReference type="SAM" id="Phobius"/>
    </source>
</evidence>
<keyword evidence="1" id="KW-0472">Membrane</keyword>
<dbReference type="Proteomes" id="UP000285120">
    <property type="component" value="Unassembled WGS sequence"/>
</dbReference>
<dbReference type="EMBL" id="RAPK01000011">
    <property type="protein sequence ID" value="RKD69609.1"/>
    <property type="molecule type" value="Genomic_DNA"/>
</dbReference>
<feature type="transmembrane region" description="Helical" evidence="1">
    <location>
        <begin position="71"/>
        <end position="89"/>
    </location>
</feature>
<reference evidence="2 3" key="1">
    <citation type="submission" date="2018-09" db="EMBL/GenBank/DDBJ databases">
        <title>Genomic Encyclopedia of Archaeal and Bacterial Type Strains, Phase II (KMG-II): from individual species to whole genera.</title>
        <authorList>
            <person name="Goeker M."/>
        </authorList>
    </citation>
    <scope>NUCLEOTIDE SEQUENCE [LARGE SCALE GENOMIC DNA]</scope>
    <source>
        <strain evidence="2 3">DSM 17008</strain>
    </source>
</reference>
<evidence type="ECO:0000313" key="2">
    <source>
        <dbReference type="EMBL" id="RKD69609.1"/>
    </source>
</evidence>
<accession>A0A419UWV7</accession>
<name>A0A419UWV7_9BACL</name>
<dbReference type="AlphaFoldDB" id="A0A419UWV7"/>
<comment type="caution">
    <text evidence="2">The sequence shown here is derived from an EMBL/GenBank/DDBJ whole genome shotgun (WGS) entry which is preliminary data.</text>
</comment>
<proteinExistence type="predicted"/>
<keyword evidence="1" id="KW-0812">Transmembrane</keyword>
<dbReference type="RefSeq" id="WP_120194167.1">
    <property type="nucleotide sequence ID" value="NZ_RAPK01000011.1"/>
</dbReference>
<sequence>MPECQYCFHTWSWWHVTKKSFTIRTYMICPHCQTEQYPTARTRKLSSGFSFLGVLMIVLLNFFLGPSAASILAFFIVLPIYLSIFPWYLQLSNEEEALF</sequence>
<dbReference type="OrthoDB" id="2418141at2"/>
<feature type="transmembrane region" description="Helical" evidence="1">
    <location>
        <begin position="45"/>
        <end position="64"/>
    </location>
</feature>
<keyword evidence="1" id="KW-1133">Transmembrane helix</keyword>
<dbReference type="InterPro" id="IPR026369">
    <property type="entry name" value="CxxC_20_CxxC"/>
</dbReference>
<organism evidence="2 3">
    <name type="scientific">Sinobaca qinghaiensis</name>
    <dbReference type="NCBI Taxonomy" id="342944"/>
    <lineage>
        <taxon>Bacteria</taxon>
        <taxon>Bacillati</taxon>
        <taxon>Bacillota</taxon>
        <taxon>Bacilli</taxon>
        <taxon>Bacillales</taxon>
        <taxon>Sporolactobacillaceae</taxon>
        <taxon>Sinobaca</taxon>
    </lineage>
</organism>
<dbReference type="NCBIfam" id="TIGR04104">
    <property type="entry name" value="cxxc_20_cxxc"/>
    <property type="match status" value="1"/>
</dbReference>
<evidence type="ECO:0000313" key="3">
    <source>
        <dbReference type="Proteomes" id="UP000285120"/>
    </source>
</evidence>
<keyword evidence="3" id="KW-1185">Reference proteome</keyword>
<protein>
    <submittedName>
        <fullName evidence="2">CXXC-20-CXXC protein</fullName>
    </submittedName>
</protein>
<gene>
    <name evidence="2" type="ORF">ATL39_3033</name>
</gene>